<name>A0ABW5XB89_9MICO</name>
<feature type="transmembrane region" description="Helical" evidence="2">
    <location>
        <begin position="137"/>
        <end position="157"/>
    </location>
</feature>
<organism evidence="3 4">
    <name type="scientific">Populibacterium corticicola</name>
    <dbReference type="NCBI Taxonomy" id="1812826"/>
    <lineage>
        <taxon>Bacteria</taxon>
        <taxon>Bacillati</taxon>
        <taxon>Actinomycetota</taxon>
        <taxon>Actinomycetes</taxon>
        <taxon>Micrococcales</taxon>
        <taxon>Jonesiaceae</taxon>
        <taxon>Populibacterium</taxon>
    </lineage>
</organism>
<dbReference type="RefSeq" id="WP_377465052.1">
    <property type="nucleotide sequence ID" value="NZ_JBHUOP010000001.1"/>
</dbReference>
<feature type="transmembrane region" description="Helical" evidence="2">
    <location>
        <begin position="31"/>
        <end position="49"/>
    </location>
</feature>
<evidence type="ECO:0000256" key="1">
    <source>
        <dbReference type="SAM" id="MobiDB-lite"/>
    </source>
</evidence>
<reference evidence="4" key="1">
    <citation type="journal article" date="2019" name="Int. J. Syst. Evol. Microbiol.">
        <title>The Global Catalogue of Microorganisms (GCM) 10K type strain sequencing project: providing services to taxonomists for standard genome sequencing and annotation.</title>
        <authorList>
            <consortium name="The Broad Institute Genomics Platform"/>
            <consortium name="The Broad Institute Genome Sequencing Center for Infectious Disease"/>
            <person name="Wu L."/>
            <person name="Ma J."/>
        </authorList>
    </citation>
    <scope>NUCLEOTIDE SEQUENCE [LARGE SCALE GENOMIC DNA]</scope>
    <source>
        <strain evidence="4">KCTC 33576</strain>
    </source>
</reference>
<protein>
    <submittedName>
        <fullName evidence="3">Uncharacterized protein</fullName>
    </submittedName>
</protein>
<feature type="region of interest" description="Disordered" evidence="1">
    <location>
        <begin position="187"/>
        <end position="206"/>
    </location>
</feature>
<sequence length="206" mass="22143">MSRFTDWTTARQRHSVPRISSEGIRHIHARWILGVQLVVATACVLVATFDIYPPAWWVVLIATVMCAVTVARGYSPLMVYLALTATALTAFAFDQDGVSPLTMALTVCVVLLLRTNSLLLYSKPATRFELAIIARELLWVAMISAGLVLIAMIANLVEGAAEAASLAVATLATIVLVMAVALGARSPGQPERKKLNTVETLGPVDE</sequence>
<feature type="transmembrane region" description="Helical" evidence="2">
    <location>
        <begin position="101"/>
        <end position="121"/>
    </location>
</feature>
<comment type="caution">
    <text evidence="3">The sequence shown here is derived from an EMBL/GenBank/DDBJ whole genome shotgun (WGS) entry which is preliminary data.</text>
</comment>
<dbReference type="EMBL" id="JBHUOP010000001">
    <property type="protein sequence ID" value="MFD2839566.1"/>
    <property type="molecule type" value="Genomic_DNA"/>
</dbReference>
<feature type="transmembrane region" description="Helical" evidence="2">
    <location>
        <begin position="163"/>
        <end position="184"/>
    </location>
</feature>
<gene>
    <name evidence="3" type="ORF">ACFSYH_03175</name>
</gene>
<keyword evidence="2" id="KW-1133">Transmembrane helix</keyword>
<feature type="transmembrane region" description="Helical" evidence="2">
    <location>
        <begin position="55"/>
        <end position="71"/>
    </location>
</feature>
<keyword evidence="4" id="KW-1185">Reference proteome</keyword>
<accession>A0ABW5XB89</accession>
<evidence type="ECO:0000256" key="2">
    <source>
        <dbReference type="SAM" id="Phobius"/>
    </source>
</evidence>
<keyword evidence="2" id="KW-0472">Membrane</keyword>
<evidence type="ECO:0000313" key="4">
    <source>
        <dbReference type="Proteomes" id="UP001597391"/>
    </source>
</evidence>
<evidence type="ECO:0000313" key="3">
    <source>
        <dbReference type="EMBL" id="MFD2839566.1"/>
    </source>
</evidence>
<dbReference type="Proteomes" id="UP001597391">
    <property type="component" value="Unassembled WGS sequence"/>
</dbReference>
<proteinExistence type="predicted"/>
<keyword evidence="2" id="KW-0812">Transmembrane</keyword>
<feature type="transmembrane region" description="Helical" evidence="2">
    <location>
        <begin position="78"/>
        <end position="95"/>
    </location>
</feature>